<keyword evidence="2" id="KW-1133">Transmembrane helix</keyword>
<gene>
    <name evidence="3" type="ORF">HNR21_004212</name>
</gene>
<name>A0A7W3N0L9_9ACTN</name>
<feature type="region of interest" description="Disordered" evidence="1">
    <location>
        <begin position="250"/>
        <end position="270"/>
    </location>
</feature>
<evidence type="ECO:0000313" key="3">
    <source>
        <dbReference type="EMBL" id="MBA9005330.1"/>
    </source>
</evidence>
<accession>A0A7W3N0L9</accession>
<feature type="transmembrane region" description="Helical" evidence="2">
    <location>
        <begin position="403"/>
        <end position="424"/>
    </location>
</feature>
<feature type="transmembrane region" description="Helical" evidence="2">
    <location>
        <begin position="460"/>
        <end position="477"/>
    </location>
</feature>
<dbReference type="EMBL" id="JACJII010000001">
    <property type="protein sequence ID" value="MBA9005330.1"/>
    <property type="molecule type" value="Genomic_DNA"/>
</dbReference>
<evidence type="ECO:0000313" key="4">
    <source>
        <dbReference type="Proteomes" id="UP000539313"/>
    </source>
</evidence>
<dbReference type="RefSeq" id="WP_182706537.1">
    <property type="nucleotide sequence ID" value="NZ_JACJII010000001.1"/>
</dbReference>
<organism evidence="3 4">
    <name type="scientific">Thermomonospora cellulosilytica</name>
    <dbReference type="NCBI Taxonomy" id="1411118"/>
    <lineage>
        <taxon>Bacteria</taxon>
        <taxon>Bacillati</taxon>
        <taxon>Actinomycetota</taxon>
        <taxon>Actinomycetes</taxon>
        <taxon>Streptosporangiales</taxon>
        <taxon>Thermomonosporaceae</taxon>
        <taxon>Thermomonospora</taxon>
    </lineage>
</organism>
<dbReference type="Proteomes" id="UP000539313">
    <property type="component" value="Unassembled WGS sequence"/>
</dbReference>
<feature type="transmembrane region" description="Helical" evidence="2">
    <location>
        <begin position="538"/>
        <end position="559"/>
    </location>
</feature>
<feature type="transmembrane region" description="Helical" evidence="2">
    <location>
        <begin position="579"/>
        <end position="602"/>
    </location>
</feature>
<feature type="compositionally biased region" description="Pro residues" evidence="1">
    <location>
        <begin position="185"/>
        <end position="195"/>
    </location>
</feature>
<feature type="region of interest" description="Disordered" evidence="1">
    <location>
        <begin position="151"/>
        <end position="201"/>
    </location>
</feature>
<dbReference type="AlphaFoldDB" id="A0A7W3N0L9"/>
<protein>
    <submittedName>
        <fullName evidence="3">Uncharacterized protein</fullName>
    </submittedName>
</protein>
<evidence type="ECO:0000256" key="2">
    <source>
        <dbReference type="SAM" id="Phobius"/>
    </source>
</evidence>
<keyword evidence="2" id="KW-0812">Transmembrane</keyword>
<keyword evidence="2" id="KW-0472">Membrane</keyword>
<reference evidence="3 4" key="1">
    <citation type="submission" date="2020-08" db="EMBL/GenBank/DDBJ databases">
        <title>Sequencing the genomes of 1000 actinobacteria strains.</title>
        <authorList>
            <person name="Klenk H.-P."/>
        </authorList>
    </citation>
    <scope>NUCLEOTIDE SEQUENCE [LARGE SCALE GENOMIC DNA]</scope>
    <source>
        <strain evidence="3 4">DSM 45823</strain>
    </source>
</reference>
<feature type="transmembrane region" description="Helical" evidence="2">
    <location>
        <begin position="206"/>
        <end position="225"/>
    </location>
</feature>
<sequence length="830" mass="90154">MQNPPSPSEAVESALREGGSTAELFLALVAADVRGDWSRIELLTRASGRVARSTAADAEPGGTRWNGHRLTGTAARAVRVAQGIARDYDLDPLPPGALVLGLIASPETAVSAALRLGRERERDAFAALVQEELLGTELEGLDLTARWKDTEGAVPPADRTRPAPPVPDRAPARPKEPPRLSTRPPTRPKAPPRPPARSRRTASRRILLFGTVLLVIAGVVGMSTAPEPDRPGPPAHRILLADDAVGAGFTALPGQTRASSPAPGPGTGRLRCENAARRWVRGQTRVLIEIRRCESFVRAANLHHLAERGLLAGAASRTPTTAIPHGLLTRGVEPTETRAPYAAVMFRRGQYITHVRMAAPGRALPSGGERLLVELAQRQWRATPGTPGDPVRPVSGRDLSARVSLYMFLLTLGLVLVANISAAARNRRLAAVSRWPLDTPGLTWHDVSEPAWRMGYEAQARFWFFCGLWGALLVLPLPPIVKIIGFGLCANQFTLSGHFQPGRHRLWGRHSAPQIRLRIRAGGAGIRALAAAARGVQLAALVPLAMIVILVLLGPYGYLQPLGRFDPVVVADSTLSRPVRLLPVPLVVLGLALITATSWKLAALLYRTALRHNGLDADRLRRLDPRPPVLYLRNGADDALTIRTSPPTRWSVFDKFRANQFEPFEEVIVRFLSAYGPVIALEHPNSPPAPPGSIRAAVPDEQWEPMLLRHVRESGLIVIGAAPETFGAGLGWEMTAITEMNALDRTILVLAPRPADEITRYWRRFREMSPFAIPHEIDPHADRTLAVHGAPSGRWTAVHGDKRTDWAYGLAVSHLAEQMIGPGQDRSDPR</sequence>
<proteinExistence type="predicted"/>
<comment type="caution">
    <text evidence="3">The sequence shown here is derived from an EMBL/GenBank/DDBJ whole genome shotgun (WGS) entry which is preliminary data.</text>
</comment>
<keyword evidence="4" id="KW-1185">Reference proteome</keyword>
<evidence type="ECO:0000256" key="1">
    <source>
        <dbReference type="SAM" id="MobiDB-lite"/>
    </source>
</evidence>